<dbReference type="Proteomes" id="UP000607653">
    <property type="component" value="Unassembled WGS sequence"/>
</dbReference>
<sequence length="132" mass="14998">MFCIEKKKLKNKVFFYDPIIVIVNSNDMDIGNGLFLSFTHGTKNTTKLTTLILNSNGGLDIESINSLKSDMKRKNMLPLEIQMDMKVKVKIGSLKTKKVGIRVLCKTMSSMSLSSNPKCKANLQFNIWKWSF</sequence>
<dbReference type="EMBL" id="DUZY01000001">
    <property type="protein sequence ID" value="DAD22584.1"/>
    <property type="molecule type" value="Genomic_DNA"/>
</dbReference>
<accession>A0A822XLU6</accession>
<dbReference type="AlphaFoldDB" id="A0A822XLU6"/>
<organism evidence="3 4">
    <name type="scientific">Nelumbo nucifera</name>
    <name type="common">Sacred lotus</name>
    <dbReference type="NCBI Taxonomy" id="4432"/>
    <lineage>
        <taxon>Eukaryota</taxon>
        <taxon>Viridiplantae</taxon>
        <taxon>Streptophyta</taxon>
        <taxon>Embryophyta</taxon>
        <taxon>Tracheophyta</taxon>
        <taxon>Spermatophyta</taxon>
        <taxon>Magnoliopsida</taxon>
        <taxon>Proteales</taxon>
        <taxon>Nelumbonaceae</taxon>
        <taxon>Nelumbo</taxon>
    </lineage>
</organism>
<name>A0A822XLU6_NELNU</name>
<dbReference type="PANTHER" id="PTHR31234">
    <property type="entry name" value="LATE EMBRYOGENESIS ABUNDANT (LEA) HYDROXYPROLINE-RICH GLYCOPROTEIN FAMILY"/>
    <property type="match status" value="1"/>
</dbReference>
<comment type="caution">
    <text evidence="3">The sequence shown here is derived from an EMBL/GenBank/DDBJ whole genome shotgun (WGS) entry which is preliminary data.</text>
</comment>
<dbReference type="PANTHER" id="PTHR31234:SF2">
    <property type="entry name" value="OS05G0199100 PROTEIN"/>
    <property type="match status" value="1"/>
</dbReference>
<dbReference type="GO" id="GO:0016020">
    <property type="term" value="C:membrane"/>
    <property type="evidence" value="ECO:0007669"/>
    <property type="project" value="UniProtKB-SubCell"/>
</dbReference>
<evidence type="ECO:0000313" key="4">
    <source>
        <dbReference type="Proteomes" id="UP000607653"/>
    </source>
</evidence>
<keyword evidence="2" id="KW-0472">Membrane</keyword>
<evidence type="ECO:0000256" key="2">
    <source>
        <dbReference type="ARBA" id="ARBA00023136"/>
    </source>
</evidence>
<comment type="subcellular location">
    <subcellularLocation>
        <location evidence="1">Membrane</location>
    </subcellularLocation>
</comment>
<dbReference type="GO" id="GO:0098542">
    <property type="term" value="P:defense response to other organism"/>
    <property type="evidence" value="ECO:0007669"/>
    <property type="project" value="InterPro"/>
</dbReference>
<dbReference type="InterPro" id="IPR044839">
    <property type="entry name" value="NDR1-like"/>
</dbReference>
<reference evidence="3 4" key="1">
    <citation type="journal article" date="2020" name="Mol. Biol. Evol.">
        <title>Distinct Expression and Methylation Patterns for Genes with Different Fates following a Single Whole-Genome Duplication in Flowering Plants.</title>
        <authorList>
            <person name="Shi T."/>
            <person name="Rahmani R.S."/>
            <person name="Gugger P.F."/>
            <person name="Wang M."/>
            <person name="Li H."/>
            <person name="Zhang Y."/>
            <person name="Li Z."/>
            <person name="Wang Q."/>
            <person name="Van de Peer Y."/>
            <person name="Marchal K."/>
            <person name="Chen J."/>
        </authorList>
    </citation>
    <scope>NUCLEOTIDE SEQUENCE [LARGE SCALE GENOMIC DNA]</scope>
    <source>
        <tissue evidence="3">Leaf</tissue>
    </source>
</reference>
<evidence type="ECO:0008006" key="5">
    <source>
        <dbReference type="Google" id="ProtNLM"/>
    </source>
</evidence>
<proteinExistence type="predicted"/>
<protein>
    <recommendedName>
        <fullName evidence="5">Late embryogenesis abundant protein At1g64065-like</fullName>
    </recommendedName>
</protein>
<evidence type="ECO:0000256" key="1">
    <source>
        <dbReference type="ARBA" id="ARBA00004370"/>
    </source>
</evidence>
<gene>
    <name evidence="3" type="ORF">HUJ06_024047</name>
</gene>
<evidence type="ECO:0000313" key="3">
    <source>
        <dbReference type="EMBL" id="DAD22584.1"/>
    </source>
</evidence>
<keyword evidence="4" id="KW-1185">Reference proteome</keyword>